<reference evidence="8" key="2">
    <citation type="submission" date="2018-05" db="EMBL/GenBank/DDBJ databases">
        <title>OpunRS2 (Oryza punctata Reference Sequence Version 2).</title>
        <authorList>
            <person name="Zhang J."/>
            <person name="Kudrna D."/>
            <person name="Lee S."/>
            <person name="Talag J."/>
            <person name="Welchert J."/>
            <person name="Wing R.A."/>
        </authorList>
    </citation>
    <scope>NUCLEOTIDE SEQUENCE [LARGE SCALE GENOMIC DNA]</scope>
</reference>
<dbReference type="Gene3D" id="3.30.40.10">
    <property type="entry name" value="Zinc/RING finger domain, C3HC4 (zinc finger)"/>
    <property type="match status" value="2"/>
</dbReference>
<feature type="region of interest" description="Disordered" evidence="5">
    <location>
        <begin position="1"/>
        <end position="36"/>
    </location>
</feature>
<evidence type="ECO:0000313" key="9">
    <source>
        <dbReference type="Proteomes" id="UP000026962"/>
    </source>
</evidence>
<dbReference type="eggNOG" id="KOG3002">
    <property type="taxonomic scope" value="Eukaryota"/>
</dbReference>
<proteinExistence type="predicted"/>
<keyword evidence="9" id="KW-1185">Reference proteome</keyword>
<dbReference type="FunFam" id="3.30.40.10:FF:001255">
    <property type="entry name" value="E3 ubiquitin-protein ligase SINA-like 10"/>
    <property type="match status" value="1"/>
</dbReference>
<organism evidence="8">
    <name type="scientific">Oryza punctata</name>
    <name type="common">Red rice</name>
    <dbReference type="NCBI Taxonomy" id="4537"/>
    <lineage>
        <taxon>Eukaryota</taxon>
        <taxon>Viridiplantae</taxon>
        <taxon>Streptophyta</taxon>
        <taxon>Embryophyta</taxon>
        <taxon>Tracheophyta</taxon>
        <taxon>Spermatophyta</taxon>
        <taxon>Magnoliopsida</taxon>
        <taxon>Liliopsida</taxon>
        <taxon>Poales</taxon>
        <taxon>Poaceae</taxon>
        <taxon>BOP clade</taxon>
        <taxon>Oryzoideae</taxon>
        <taxon>Oryzeae</taxon>
        <taxon>Oryzinae</taxon>
        <taxon>Oryza</taxon>
    </lineage>
</organism>
<dbReference type="PROSITE" id="PS50089">
    <property type="entry name" value="ZF_RING_2"/>
    <property type="match status" value="1"/>
</dbReference>
<dbReference type="UniPathway" id="UPA00143"/>
<dbReference type="OMA" id="HENACMF"/>
<keyword evidence="3" id="KW-0862">Zinc</keyword>
<accession>A0A0E0JDH4</accession>
<protein>
    <submittedName>
        <fullName evidence="8">E3 ubiquitin-protein ligase</fullName>
    </submittedName>
</protein>
<dbReference type="EnsemblPlants" id="OPUNC01G01290.1">
    <property type="protein sequence ID" value="OPUNC01G01290.1"/>
    <property type="gene ID" value="OPUNC01G01290"/>
</dbReference>
<dbReference type="STRING" id="4537.A0A0E0JDH4"/>
<feature type="domain" description="SIAH-type" evidence="7">
    <location>
        <begin position="460"/>
        <end position="516"/>
    </location>
</feature>
<keyword evidence="1" id="KW-0479">Metal-binding</keyword>
<feature type="domain" description="RING-type" evidence="6">
    <location>
        <begin position="46"/>
        <end position="82"/>
    </location>
</feature>
<dbReference type="GO" id="GO:0061630">
    <property type="term" value="F:ubiquitin protein ligase activity"/>
    <property type="evidence" value="ECO:0007669"/>
    <property type="project" value="TreeGrafter"/>
</dbReference>
<evidence type="ECO:0000256" key="5">
    <source>
        <dbReference type="SAM" id="MobiDB-lite"/>
    </source>
</evidence>
<dbReference type="GO" id="GO:0005737">
    <property type="term" value="C:cytoplasm"/>
    <property type="evidence" value="ECO:0007669"/>
    <property type="project" value="TreeGrafter"/>
</dbReference>
<feature type="domain" description="SIAH-type" evidence="7">
    <location>
        <begin position="99"/>
        <end position="154"/>
    </location>
</feature>
<dbReference type="HOGENOM" id="CLU_512298_0_0_1"/>
<dbReference type="InterPro" id="IPR001841">
    <property type="entry name" value="Znf_RING"/>
</dbReference>
<dbReference type="SUPFAM" id="SSF49599">
    <property type="entry name" value="TRAF domain-like"/>
    <property type="match status" value="2"/>
</dbReference>
<evidence type="ECO:0000259" key="7">
    <source>
        <dbReference type="PROSITE" id="PS51081"/>
    </source>
</evidence>
<evidence type="ECO:0000259" key="6">
    <source>
        <dbReference type="PROSITE" id="PS50089"/>
    </source>
</evidence>
<dbReference type="AlphaFoldDB" id="A0A0E0JDH4"/>
<evidence type="ECO:0000256" key="2">
    <source>
        <dbReference type="ARBA" id="ARBA00022771"/>
    </source>
</evidence>
<dbReference type="PROSITE" id="PS51081">
    <property type="entry name" value="ZF_SIAH"/>
    <property type="match status" value="2"/>
</dbReference>
<dbReference type="InterPro" id="IPR013083">
    <property type="entry name" value="Znf_RING/FYVE/PHD"/>
</dbReference>
<feature type="compositionally biased region" description="Basic and acidic residues" evidence="5">
    <location>
        <begin position="1"/>
        <end position="10"/>
    </location>
</feature>
<dbReference type="InterPro" id="IPR052088">
    <property type="entry name" value="E3_ubiquitin-ligase_SINA"/>
</dbReference>
<dbReference type="PANTHER" id="PTHR10315">
    <property type="entry name" value="E3 UBIQUITIN PROTEIN LIGASE SIAH"/>
    <property type="match status" value="1"/>
</dbReference>
<evidence type="ECO:0000313" key="8">
    <source>
        <dbReference type="EnsemblPlants" id="OPUNC01G01290.1"/>
    </source>
</evidence>
<dbReference type="Gramene" id="OPUNC01G01290.1">
    <property type="protein sequence ID" value="OPUNC01G01290.1"/>
    <property type="gene ID" value="OPUNC01G01290"/>
</dbReference>
<feature type="region of interest" description="Disordered" evidence="5">
    <location>
        <begin position="356"/>
        <end position="393"/>
    </location>
</feature>
<name>A0A0E0JDH4_ORYPU</name>
<reference evidence="8" key="1">
    <citation type="submission" date="2015-04" db="UniProtKB">
        <authorList>
            <consortium name="EnsemblPlants"/>
        </authorList>
    </citation>
    <scope>IDENTIFICATION</scope>
</reference>
<sequence length="640" mass="68573">MAKTNEKTAMGDHGTPKRLRTEKGQQQQDGEEETGGYSIDRDALECAICSMPFQAEIYMCNNGHAACGSCCAGVNKACPSCREPIGDIRCRPLEKAVVAISSPCKFRASGCMKTLGYTDKSVVPARPHAPCRCPFDGCTYQGLLLYHHIQDEHAKDGVAMTRRTTVTVHKTKPFHVLLNRRGGGTRVFVLINGGGVPKGRSLSLVSVGPPPLPPPPKCKAAYTITVGAVGGRLGCLSFSGTVPRVRSVQEFEGTSFLFVPDVYWGSSGTIAVIEDSRVLLLLNGGDVPKGRSLSVVCVGPRPAAGAGEAELYTMAVSGGVPGALSLSASGSVPRVRQWVRYPTGFLFLRRQRLRMKKRCGKKPTMDQSTPKKSRSEKKAAGLSTDQQDEENETTKMTYSIDSDSLECGICFLAFEARVYMCKNGHAACGSCCVGMSRACPFCHEPIGDIRCRPLEKVLAAMSAPCKFRSSGCTEIVAYTERRSHEASCPHVPCRCPFDGCNYQGHLLYSHIQDEHATDAVVAMGCLRGTTVTVHKGKPFHVLFHRGGTRVFLLLNGGDVLSGRSLSLVSVGHPPPANCELLYKIELAAAGPGPGTGELSLSASGTVPCVRRLEGFEAKAFLFVPDSYWGSSGTVSVTVHV</sequence>
<dbReference type="PANTHER" id="PTHR10315:SF71">
    <property type="entry name" value="RING-TYPE E3 UBIQUITIN TRANSFERASE"/>
    <property type="match status" value="1"/>
</dbReference>
<dbReference type="Proteomes" id="UP000026962">
    <property type="component" value="Chromosome 1"/>
</dbReference>
<dbReference type="InterPro" id="IPR013010">
    <property type="entry name" value="Znf_SIAH"/>
</dbReference>
<evidence type="ECO:0000256" key="1">
    <source>
        <dbReference type="ARBA" id="ARBA00022723"/>
    </source>
</evidence>
<dbReference type="GO" id="GO:0016567">
    <property type="term" value="P:protein ubiquitination"/>
    <property type="evidence" value="ECO:0007669"/>
    <property type="project" value="UniProtKB-UniPathway"/>
</dbReference>
<dbReference type="GO" id="GO:0008270">
    <property type="term" value="F:zinc ion binding"/>
    <property type="evidence" value="ECO:0007669"/>
    <property type="project" value="UniProtKB-KW"/>
</dbReference>
<evidence type="ECO:0000256" key="4">
    <source>
        <dbReference type="PROSITE-ProRule" id="PRU00455"/>
    </source>
</evidence>
<evidence type="ECO:0000256" key="3">
    <source>
        <dbReference type="ARBA" id="ARBA00022833"/>
    </source>
</evidence>
<keyword evidence="2 4" id="KW-0863">Zinc-finger</keyword>
<dbReference type="Pfam" id="PF21361">
    <property type="entry name" value="Sina_ZnF"/>
    <property type="match status" value="1"/>
</dbReference>